<evidence type="ECO:0000256" key="3">
    <source>
        <dbReference type="ARBA" id="ARBA00023125"/>
    </source>
</evidence>
<dbReference type="PANTHER" id="PTHR47506:SF6">
    <property type="entry name" value="HTH-TYPE TRANSCRIPTIONAL REPRESSOR NEMR"/>
    <property type="match status" value="1"/>
</dbReference>
<gene>
    <name evidence="7" type="ORF">J2S44_002755</name>
</gene>
<comment type="caution">
    <text evidence="7">The sequence shown here is derived from an EMBL/GenBank/DDBJ whole genome shotgun (WGS) entry which is preliminary data.</text>
</comment>
<dbReference type="PANTHER" id="PTHR47506">
    <property type="entry name" value="TRANSCRIPTIONAL REGULATORY PROTEIN"/>
    <property type="match status" value="1"/>
</dbReference>
<accession>A0AAE3ZPP7</accession>
<feature type="DNA-binding region" description="H-T-H motif" evidence="5">
    <location>
        <begin position="40"/>
        <end position="59"/>
    </location>
</feature>
<dbReference type="InterPro" id="IPR036271">
    <property type="entry name" value="Tet_transcr_reg_TetR-rel_C_sf"/>
</dbReference>
<keyword evidence="2" id="KW-0805">Transcription regulation</keyword>
<keyword evidence="8" id="KW-1185">Reference proteome</keyword>
<evidence type="ECO:0000313" key="7">
    <source>
        <dbReference type="EMBL" id="MDR7322505.1"/>
    </source>
</evidence>
<organism evidence="7 8">
    <name type="scientific">Catenuloplanes niger</name>
    <dbReference type="NCBI Taxonomy" id="587534"/>
    <lineage>
        <taxon>Bacteria</taxon>
        <taxon>Bacillati</taxon>
        <taxon>Actinomycetota</taxon>
        <taxon>Actinomycetes</taxon>
        <taxon>Micromonosporales</taxon>
        <taxon>Micromonosporaceae</taxon>
        <taxon>Catenuloplanes</taxon>
    </lineage>
</organism>
<proteinExistence type="predicted"/>
<evidence type="ECO:0000256" key="4">
    <source>
        <dbReference type="ARBA" id="ARBA00023163"/>
    </source>
</evidence>
<evidence type="ECO:0000256" key="1">
    <source>
        <dbReference type="ARBA" id="ARBA00022491"/>
    </source>
</evidence>
<dbReference type="InterPro" id="IPR001647">
    <property type="entry name" value="HTH_TetR"/>
</dbReference>
<evidence type="ECO:0000313" key="8">
    <source>
        <dbReference type="Proteomes" id="UP001183629"/>
    </source>
</evidence>
<evidence type="ECO:0000256" key="5">
    <source>
        <dbReference type="PROSITE-ProRule" id="PRU00335"/>
    </source>
</evidence>
<name>A0AAE3ZPP7_9ACTN</name>
<feature type="domain" description="HTH tetR-type" evidence="6">
    <location>
        <begin position="17"/>
        <end position="77"/>
    </location>
</feature>
<dbReference type="PRINTS" id="PR00455">
    <property type="entry name" value="HTHTETR"/>
</dbReference>
<sequence length="201" mass="21914">MTESNARRARGSYTKGRAKRAEILRHAVLVFAESGYRGGSLKEIADGVGLTQAGLLHHFSSKEQLLAEVLDERDGADLSRLDGERGWAFIQAVADLVRHNATVPGLVQLYATLSGEAVAEDHPAHAFFTDRYRRIRGLLAEALHAAKADGDVTADLDVDATTVSMIALMDGLQIQWLLDRDTVDMPAVLEAFLARLRPPGR</sequence>
<dbReference type="SUPFAM" id="SSF48498">
    <property type="entry name" value="Tetracyclin repressor-like, C-terminal domain"/>
    <property type="match status" value="1"/>
</dbReference>
<keyword evidence="3 5" id="KW-0238">DNA-binding</keyword>
<protein>
    <submittedName>
        <fullName evidence="7">AcrR family transcriptional regulator</fullName>
    </submittedName>
</protein>
<dbReference type="Pfam" id="PF13977">
    <property type="entry name" value="TetR_C_6"/>
    <property type="match status" value="1"/>
</dbReference>
<reference evidence="7 8" key="1">
    <citation type="submission" date="2023-07" db="EMBL/GenBank/DDBJ databases">
        <title>Sequencing the genomes of 1000 actinobacteria strains.</title>
        <authorList>
            <person name="Klenk H.-P."/>
        </authorList>
    </citation>
    <scope>NUCLEOTIDE SEQUENCE [LARGE SCALE GENOMIC DNA]</scope>
    <source>
        <strain evidence="7 8">DSM 44711</strain>
    </source>
</reference>
<dbReference type="GO" id="GO:0003677">
    <property type="term" value="F:DNA binding"/>
    <property type="evidence" value="ECO:0007669"/>
    <property type="project" value="UniProtKB-UniRule"/>
</dbReference>
<dbReference type="PROSITE" id="PS50977">
    <property type="entry name" value="HTH_TETR_2"/>
    <property type="match status" value="1"/>
</dbReference>
<dbReference type="RefSeq" id="WP_310413011.1">
    <property type="nucleotide sequence ID" value="NZ_JAVDYC010000001.1"/>
</dbReference>
<dbReference type="InterPro" id="IPR009057">
    <property type="entry name" value="Homeodomain-like_sf"/>
</dbReference>
<keyword evidence="1" id="KW-0678">Repressor</keyword>
<evidence type="ECO:0000259" key="6">
    <source>
        <dbReference type="PROSITE" id="PS50977"/>
    </source>
</evidence>
<dbReference type="SUPFAM" id="SSF46689">
    <property type="entry name" value="Homeodomain-like"/>
    <property type="match status" value="1"/>
</dbReference>
<dbReference type="Proteomes" id="UP001183629">
    <property type="component" value="Unassembled WGS sequence"/>
</dbReference>
<dbReference type="AlphaFoldDB" id="A0AAE3ZPP7"/>
<dbReference type="Gene3D" id="1.10.357.10">
    <property type="entry name" value="Tetracycline Repressor, domain 2"/>
    <property type="match status" value="1"/>
</dbReference>
<dbReference type="Pfam" id="PF00440">
    <property type="entry name" value="TetR_N"/>
    <property type="match status" value="1"/>
</dbReference>
<dbReference type="InterPro" id="IPR039538">
    <property type="entry name" value="BetI_C"/>
</dbReference>
<evidence type="ECO:0000256" key="2">
    <source>
        <dbReference type="ARBA" id="ARBA00023015"/>
    </source>
</evidence>
<dbReference type="EMBL" id="JAVDYC010000001">
    <property type="protein sequence ID" value="MDR7322505.1"/>
    <property type="molecule type" value="Genomic_DNA"/>
</dbReference>
<keyword evidence="4" id="KW-0804">Transcription</keyword>